<dbReference type="AlphaFoldDB" id="A0A2U2BSF3"/>
<name>A0A2U2BSF3_9PROT</name>
<keyword evidence="1" id="KW-0732">Signal</keyword>
<evidence type="ECO:0000313" key="3">
    <source>
        <dbReference type="Proteomes" id="UP000245168"/>
    </source>
</evidence>
<accession>A0A2U2BSF3</accession>
<keyword evidence="3" id="KW-1185">Reference proteome</keyword>
<proteinExistence type="predicted"/>
<dbReference type="EMBL" id="QEXV01000004">
    <property type="protein sequence ID" value="PWE16941.1"/>
    <property type="molecule type" value="Genomic_DNA"/>
</dbReference>
<organism evidence="2 3">
    <name type="scientific">Marinicauda salina</name>
    <dbReference type="NCBI Taxonomy" id="2135793"/>
    <lineage>
        <taxon>Bacteria</taxon>
        <taxon>Pseudomonadati</taxon>
        <taxon>Pseudomonadota</taxon>
        <taxon>Alphaproteobacteria</taxon>
        <taxon>Maricaulales</taxon>
        <taxon>Maricaulaceae</taxon>
        <taxon>Marinicauda</taxon>
    </lineage>
</organism>
<sequence length="186" mass="20299">MTTLVRYAAAAVAGLAMLALAGCLVSEKPLIGPDRAVFPLEEGVWARYETEDGVAELEWRGPVRVVDGVYTSGEDDFSYEGARFAEMREGVFIAQHPPEPGDQDAGWMYSLLYALPDGHFGYDIPICEEIPAAERERIGVALNDDDLCVIEDYETLVAAAEAFEAAMREERGGFVTPGYLALEEAL</sequence>
<gene>
    <name evidence="2" type="ORF">DDZ18_09525</name>
</gene>
<evidence type="ECO:0000313" key="2">
    <source>
        <dbReference type="EMBL" id="PWE16941.1"/>
    </source>
</evidence>
<comment type="caution">
    <text evidence="2">The sequence shown here is derived from an EMBL/GenBank/DDBJ whole genome shotgun (WGS) entry which is preliminary data.</text>
</comment>
<feature type="chain" id="PRO_5015557868" evidence="1">
    <location>
        <begin position="22"/>
        <end position="186"/>
    </location>
</feature>
<protein>
    <submittedName>
        <fullName evidence="2">Uncharacterized protein</fullName>
    </submittedName>
</protein>
<dbReference type="RefSeq" id="WP_109253165.1">
    <property type="nucleotide sequence ID" value="NZ_QEXV01000004.1"/>
</dbReference>
<feature type="signal peptide" evidence="1">
    <location>
        <begin position="1"/>
        <end position="21"/>
    </location>
</feature>
<evidence type="ECO:0000256" key="1">
    <source>
        <dbReference type="SAM" id="SignalP"/>
    </source>
</evidence>
<reference evidence="3" key="1">
    <citation type="submission" date="2018-05" db="EMBL/GenBank/DDBJ databases">
        <authorList>
            <person name="Liu B.-T."/>
        </authorList>
    </citation>
    <scope>NUCLEOTIDE SEQUENCE [LARGE SCALE GENOMIC DNA]</scope>
    <source>
        <strain evidence="3">WD6-1</strain>
    </source>
</reference>
<dbReference type="OrthoDB" id="9893499at2"/>
<dbReference type="Proteomes" id="UP000245168">
    <property type="component" value="Unassembled WGS sequence"/>
</dbReference>
<dbReference type="PROSITE" id="PS51257">
    <property type="entry name" value="PROKAR_LIPOPROTEIN"/>
    <property type="match status" value="1"/>
</dbReference>